<keyword evidence="2" id="KW-1185">Reference proteome</keyword>
<dbReference type="EMBL" id="HG994582">
    <property type="protein sequence ID" value="CAF2908161.1"/>
    <property type="molecule type" value="Genomic_DNA"/>
</dbReference>
<evidence type="ECO:0000313" key="1">
    <source>
        <dbReference type="EMBL" id="CAF2908161.1"/>
    </source>
</evidence>
<dbReference type="PANTHER" id="PTHR45913">
    <property type="entry name" value="EPM2A-INTERACTING PROTEIN 1"/>
    <property type="match status" value="1"/>
</dbReference>
<dbReference type="AlphaFoldDB" id="A0A7R8CS12"/>
<dbReference type="Proteomes" id="UP000675881">
    <property type="component" value="Chromosome 3"/>
</dbReference>
<dbReference type="PANTHER" id="PTHR45913:SF5">
    <property type="entry name" value="GENERAL TRANSCRIPTION FACTOR II-I REPEAT DOMAIN-CONTAINING PROTEIN 2A-LIKE PROTEIN"/>
    <property type="match status" value="1"/>
</dbReference>
<gene>
    <name evidence="1" type="ORF">LSAA_8208</name>
</gene>
<evidence type="ECO:0000313" key="2">
    <source>
        <dbReference type="Proteomes" id="UP000675881"/>
    </source>
</evidence>
<reference evidence="1" key="1">
    <citation type="submission" date="2021-02" db="EMBL/GenBank/DDBJ databases">
        <authorList>
            <person name="Bekaert M."/>
        </authorList>
    </citation>
    <scope>NUCLEOTIDE SEQUENCE</scope>
    <source>
        <strain evidence="1">IoA-00</strain>
    </source>
</reference>
<organism evidence="1 2">
    <name type="scientific">Lepeophtheirus salmonis</name>
    <name type="common">Salmon louse</name>
    <name type="synonym">Caligus salmonis</name>
    <dbReference type="NCBI Taxonomy" id="72036"/>
    <lineage>
        <taxon>Eukaryota</taxon>
        <taxon>Metazoa</taxon>
        <taxon>Ecdysozoa</taxon>
        <taxon>Arthropoda</taxon>
        <taxon>Crustacea</taxon>
        <taxon>Multicrustacea</taxon>
        <taxon>Hexanauplia</taxon>
        <taxon>Copepoda</taxon>
        <taxon>Siphonostomatoida</taxon>
        <taxon>Caligidae</taxon>
        <taxon>Lepeophtheirus</taxon>
    </lineage>
</organism>
<protein>
    <submittedName>
        <fullName evidence="1">(salmon louse) hypothetical protein</fullName>
    </submittedName>
</protein>
<proteinExistence type="predicted"/>
<accession>A0A7R8CS12</accession>
<name>A0A7R8CS12_LEPSM</name>
<sequence length="229" mass="25184">MDEVHIAESSSAAAVADLKSKVCQQQDFSTKATTCQESGITASYDGALEIAKAKNPLDGEVKMTKAFADKSMGKNFEAVSLSRHTVRRRIFVILDHVEVELKTSSDIFNAVTCAVDEFIGFDNLLTVVPDGAPGMQGRKRDFAGKTKRFCRATQCSRTKDIRMTSLKLVTSSLLLVIILCSFTSALDTDREIHQDNFDFSSKAAEYYYTSVGSSNQVTTGFIFFGFECN</sequence>